<evidence type="ECO:0000313" key="6">
    <source>
        <dbReference type="Proteomes" id="UP001294444"/>
    </source>
</evidence>
<dbReference type="PANTHER" id="PTHR13495">
    <property type="entry name" value="NEFA-INTERACTING NUCLEAR PROTEIN NIP30"/>
    <property type="match status" value="1"/>
</dbReference>
<dbReference type="Proteomes" id="UP001294444">
    <property type="component" value="Unassembled WGS sequence"/>
</dbReference>
<sequence length="224" mass="25287">MASQRNLLSNSVSSRFVSQTELDAARSESSTSCIVDEKYDPRSLFERLQAHKQEKDAKYDEMFKLSNQFRGIDDGESEFLDTISKQKRRQELEREEREREELDAFRRASKKVKKPTPTLLEEAKLMTMTENKTGGDKVENQEQINLSMAIGKETVREIVGIKSEQGRKKKRKSNSSLLGVVKKKPPPPPPTTQTTSSSSSSSSSKLPTVPPNISKSEFLDSKLT</sequence>
<feature type="compositionally biased region" description="Basic and acidic residues" evidence="3">
    <location>
        <begin position="89"/>
        <end position="106"/>
    </location>
</feature>
<evidence type="ECO:0000259" key="4">
    <source>
        <dbReference type="Pfam" id="PF10187"/>
    </source>
</evidence>
<accession>A0AAJ4XSL2</accession>
<evidence type="ECO:0000256" key="3">
    <source>
        <dbReference type="SAM" id="MobiDB-lite"/>
    </source>
</evidence>
<feature type="region of interest" description="Disordered" evidence="3">
    <location>
        <begin position="83"/>
        <end position="145"/>
    </location>
</feature>
<feature type="compositionally biased region" description="Low complexity" evidence="3">
    <location>
        <begin position="192"/>
        <end position="207"/>
    </location>
</feature>
<feature type="domain" description="FAM192A/Fyv6 N-terminal" evidence="4">
    <location>
        <begin position="18"/>
        <end position="106"/>
    </location>
</feature>
<dbReference type="EMBL" id="OAPG01000020">
    <property type="protein sequence ID" value="SNX87588.1"/>
    <property type="molecule type" value="Genomic_DNA"/>
</dbReference>
<feature type="region of interest" description="Disordered" evidence="3">
    <location>
        <begin position="1"/>
        <end position="32"/>
    </location>
</feature>
<dbReference type="PANTHER" id="PTHR13495:SF0">
    <property type="entry name" value="PSME3-INTERACTING PROTEIN"/>
    <property type="match status" value="1"/>
</dbReference>
<dbReference type="AlphaFoldDB" id="A0AAJ4XSL2"/>
<organism evidence="5 6">
    <name type="scientific">Melanopsichium pennsylvanicum</name>
    <dbReference type="NCBI Taxonomy" id="63383"/>
    <lineage>
        <taxon>Eukaryota</taxon>
        <taxon>Fungi</taxon>
        <taxon>Dikarya</taxon>
        <taxon>Basidiomycota</taxon>
        <taxon>Ustilaginomycotina</taxon>
        <taxon>Ustilaginomycetes</taxon>
        <taxon>Ustilaginales</taxon>
        <taxon>Ustilaginaceae</taxon>
        <taxon>Melanopsichium</taxon>
    </lineage>
</organism>
<keyword evidence="6" id="KW-1185">Reference proteome</keyword>
<dbReference type="Pfam" id="PF10187">
    <property type="entry name" value="FAM192A_Fyv6_N"/>
    <property type="match status" value="1"/>
</dbReference>
<evidence type="ECO:0000313" key="5">
    <source>
        <dbReference type="EMBL" id="SNX87588.1"/>
    </source>
</evidence>
<dbReference type="GO" id="GO:0005634">
    <property type="term" value="C:nucleus"/>
    <property type="evidence" value="ECO:0007669"/>
    <property type="project" value="UniProtKB-SubCell"/>
</dbReference>
<reference evidence="5" key="1">
    <citation type="submission" date="2023-10" db="EMBL/GenBank/DDBJ databases">
        <authorList>
            <person name="Guldener U."/>
        </authorList>
    </citation>
    <scope>NUCLEOTIDE SEQUENCE</scope>
    <source>
        <strain evidence="5">Mp4</strain>
    </source>
</reference>
<gene>
    <name evidence="5" type="ORF">MEPE_06298</name>
</gene>
<dbReference type="InterPro" id="IPR039845">
    <property type="entry name" value="FAM192A"/>
</dbReference>
<evidence type="ECO:0000256" key="1">
    <source>
        <dbReference type="ARBA" id="ARBA00004123"/>
    </source>
</evidence>
<comment type="subcellular location">
    <subcellularLocation>
        <location evidence="1">Nucleus</location>
    </subcellularLocation>
</comment>
<name>A0AAJ4XSL2_9BASI</name>
<evidence type="ECO:0000256" key="2">
    <source>
        <dbReference type="ARBA" id="ARBA00023242"/>
    </source>
</evidence>
<proteinExistence type="predicted"/>
<keyword evidence="2" id="KW-0539">Nucleus</keyword>
<feature type="region of interest" description="Disordered" evidence="3">
    <location>
        <begin position="161"/>
        <end position="224"/>
    </location>
</feature>
<comment type="caution">
    <text evidence="5">The sequence shown here is derived from an EMBL/GenBank/DDBJ whole genome shotgun (WGS) entry which is preliminary data.</text>
</comment>
<dbReference type="InterPro" id="IPR019331">
    <property type="entry name" value="FAM192A/Fyv6_N"/>
</dbReference>
<protein>
    <submittedName>
        <fullName evidence="5">Related to NEFA-interacting nuclear protein NIP30</fullName>
    </submittedName>
</protein>